<dbReference type="Pfam" id="PF25164">
    <property type="entry name" value="CoiA_N"/>
    <property type="match status" value="1"/>
</dbReference>
<dbReference type="PIRSF" id="PIRSF007487">
    <property type="entry name" value="Competence-induced_CoiA_bac"/>
    <property type="match status" value="1"/>
</dbReference>
<evidence type="ECO:0000259" key="1">
    <source>
        <dbReference type="Pfam" id="PF06054"/>
    </source>
</evidence>
<feature type="domain" description="Competence protein CoiA-like N-terminal" evidence="2">
    <location>
        <begin position="14"/>
        <end position="53"/>
    </location>
</feature>
<evidence type="ECO:0000259" key="2">
    <source>
        <dbReference type="Pfam" id="PF25164"/>
    </source>
</evidence>
<proteinExistence type="predicted"/>
<accession>A0ABS3LHZ5</accession>
<gene>
    <name evidence="3" type="ORF">JZO70_19350</name>
</gene>
<protein>
    <recommendedName>
        <fullName evidence="5">Competence protein CoiA</fullName>
    </recommendedName>
</protein>
<dbReference type="InterPro" id="IPR057253">
    <property type="entry name" value="CoiA-like_N"/>
</dbReference>
<evidence type="ECO:0000313" key="4">
    <source>
        <dbReference type="Proteomes" id="UP000664601"/>
    </source>
</evidence>
<keyword evidence="4" id="KW-1185">Reference proteome</keyword>
<evidence type="ECO:0000313" key="3">
    <source>
        <dbReference type="EMBL" id="MBO1308341.1"/>
    </source>
</evidence>
<name>A0ABS3LHZ5_9ENTE</name>
<dbReference type="RefSeq" id="WP_207675330.1">
    <property type="nucleotide sequence ID" value="NZ_JAFREM010000031.1"/>
</dbReference>
<comment type="caution">
    <text evidence="3">The sequence shown here is derived from an EMBL/GenBank/DDBJ whole genome shotgun (WGS) entry which is preliminary data.</text>
</comment>
<reference evidence="3 4" key="1">
    <citation type="submission" date="2021-03" db="EMBL/GenBank/DDBJ databases">
        <title>Enterococcal diversity collection.</title>
        <authorList>
            <person name="Gilmore M.S."/>
            <person name="Schwartzman J."/>
            <person name="Van Tyne D."/>
            <person name="Martin M."/>
            <person name="Earl A.M."/>
            <person name="Manson A.L."/>
            <person name="Straub T."/>
            <person name="Salamzade R."/>
            <person name="Saavedra J."/>
            <person name="Lebreton F."/>
            <person name="Prichula J."/>
            <person name="Schaufler K."/>
            <person name="Gaca A."/>
            <person name="Sgardioli B."/>
            <person name="Wagenaar J."/>
            <person name="Strong T."/>
        </authorList>
    </citation>
    <scope>NUCLEOTIDE SEQUENCE [LARGE SCALE GENOMIC DNA]</scope>
    <source>
        <strain evidence="3 4">669A</strain>
    </source>
</reference>
<dbReference type="Proteomes" id="UP000664601">
    <property type="component" value="Unassembled WGS sequence"/>
</dbReference>
<dbReference type="InterPro" id="IPR021176">
    <property type="entry name" value="Competence-induced_CoiA"/>
</dbReference>
<feature type="domain" description="Competence protein CoiA nuclease-like" evidence="1">
    <location>
        <begin position="59"/>
        <end position="199"/>
    </location>
</feature>
<dbReference type="InterPro" id="IPR010330">
    <property type="entry name" value="CoiA_nuc"/>
</dbReference>
<organism evidence="3 4">
    <name type="scientific">Candidatus Enterococcus moelleringii</name>
    <dbReference type="NCBI Taxonomy" id="2815325"/>
    <lineage>
        <taxon>Bacteria</taxon>
        <taxon>Bacillati</taxon>
        <taxon>Bacillota</taxon>
        <taxon>Bacilli</taxon>
        <taxon>Lactobacillales</taxon>
        <taxon>Enterococcaceae</taxon>
        <taxon>Enterococcus</taxon>
    </lineage>
</organism>
<sequence>MLFAYNHNKQLVSVKHYSPEETYYCPDCGDKLIFKQGVIKIPHFAHRKKINCEGLSEGETQEHLQLKQLFWTSGHSSGESWQLEKPLPELKQRPDLLYKRTAAEIQCSTLKIPRLIQRFEGYRTGGYQDWWLLGPNLWPKKNWSVLQKHFCAYNENNGIHLWLIDTNGIRLLSHIHRINQHYFYAERRIPFQSMPLLDVYQMDSQRKLVFHPTYQEVQTRKQYLAAKLIAFDDTVKPLQQFLYLERQHLLHLPDWMYWPSQYSFIYNDACIIFRYLYSQSPEKPASVIHRFEQFCLSNKIDWYFPRIEKEEIWNGLLAETRRFILQH</sequence>
<evidence type="ECO:0008006" key="5">
    <source>
        <dbReference type="Google" id="ProtNLM"/>
    </source>
</evidence>
<dbReference type="Pfam" id="PF06054">
    <property type="entry name" value="CoiA_nuc"/>
    <property type="match status" value="1"/>
</dbReference>
<dbReference type="EMBL" id="JAFREM010000031">
    <property type="protein sequence ID" value="MBO1308341.1"/>
    <property type="molecule type" value="Genomic_DNA"/>
</dbReference>